<gene>
    <name evidence="3" type="ORF">SAMN06265355_12374</name>
</gene>
<dbReference type="Gene3D" id="3.40.50.300">
    <property type="entry name" value="P-loop containing nucleotide triphosphate hydrolases"/>
    <property type="match status" value="1"/>
</dbReference>
<organism evidence="3 4">
    <name type="scientific">Actinomadura mexicana</name>
    <dbReference type="NCBI Taxonomy" id="134959"/>
    <lineage>
        <taxon>Bacteria</taxon>
        <taxon>Bacillati</taxon>
        <taxon>Actinomycetota</taxon>
        <taxon>Actinomycetes</taxon>
        <taxon>Streptosporangiales</taxon>
        <taxon>Thermomonosporaceae</taxon>
        <taxon>Actinomadura</taxon>
    </lineage>
</organism>
<dbReference type="InterPro" id="IPR027417">
    <property type="entry name" value="P-loop_NTPase"/>
</dbReference>
<keyword evidence="4" id="KW-1185">Reference proteome</keyword>
<feature type="compositionally biased region" description="Low complexity" evidence="2">
    <location>
        <begin position="97"/>
        <end position="106"/>
    </location>
</feature>
<protein>
    <recommendedName>
        <fullName evidence="5">Part of AAA domain-containing protein</fullName>
    </recommendedName>
</protein>
<feature type="region of interest" description="Disordered" evidence="2">
    <location>
        <begin position="402"/>
        <end position="423"/>
    </location>
</feature>
<keyword evidence="1" id="KW-0175">Coiled coil</keyword>
<evidence type="ECO:0000256" key="2">
    <source>
        <dbReference type="SAM" id="MobiDB-lite"/>
    </source>
</evidence>
<dbReference type="AlphaFoldDB" id="A0A239G8A6"/>
<evidence type="ECO:0000313" key="4">
    <source>
        <dbReference type="Proteomes" id="UP000198420"/>
    </source>
</evidence>
<evidence type="ECO:0008006" key="5">
    <source>
        <dbReference type="Google" id="ProtNLM"/>
    </source>
</evidence>
<evidence type="ECO:0000256" key="1">
    <source>
        <dbReference type="SAM" id="Coils"/>
    </source>
</evidence>
<proteinExistence type="predicted"/>
<dbReference type="Proteomes" id="UP000198420">
    <property type="component" value="Unassembled WGS sequence"/>
</dbReference>
<reference evidence="4" key="1">
    <citation type="submission" date="2017-06" db="EMBL/GenBank/DDBJ databases">
        <authorList>
            <person name="Varghese N."/>
            <person name="Submissions S."/>
        </authorList>
    </citation>
    <scope>NUCLEOTIDE SEQUENCE [LARGE SCALE GENOMIC DNA]</scope>
    <source>
        <strain evidence="4">DSM 44485</strain>
    </source>
</reference>
<feature type="compositionally biased region" description="Low complexity" evidence="2">
    <location>
        <begin position="413"/>
        <end position="423"/>
    </location>
</feature>
<dbReference type="EMBL" id="FZNP01000023">
    <property type="protein sequence ID" value="SNS65586.1"/>
    <property type="molecule type" value="Genomic_DNA"/>
</dbReference>
<sequence>MKIITPSWRDTAEPATCETLVLSRRGTYWPRTIDLGRDGVVNQPSETNGPDESTRSPYVPDSDLPTAAVPLPGADEQEPSAEATQALPVVTPPPTETAPEPTQTVELPGASSQATPPAGGRPGDDPAATAPEQPMDDAAPAADAPVAGGAEAAQHVLAEDVEPAGYAPGVQEGAEGEEFDPRAVLGTVPIEVAEPTPPLGTDAGDEGWRELVESVYGPLSEFYEGIDARLREVPEDVPPVGWAPHIAAVRALRDGQVAGEWDVLARLLVAPGTLEGAEGLRLVQVDEGDEARVVRDAVKELTQADGRALLIAPTPEKAAELLRAVQGDPDVFSLLIETQPETAEARSVRTQGLPPAEEPPAGEPSAEREPPPLREPGSNGTVEFRPVVGALPEPEAAVTRAEPLPTLPPVEPVEPGEGPSAPEARVRSAALRPVGEAWRLSWQTEARLLQRGLMSLEQWPRDAATLQSVRAENVRRSEELEAERAGLARAIEEARAAAAGAQEAAAGADAEAERLAGVQEEVEAELAGPRDEAERLQRAADEAGAEAAALTRTADATYARCVQIDERARTAQSELQGARQAEASLTDELTRAREALPGAAEEAHRLTAADADAAAEGHAAYYRLVSAESALSALRRKMTLGQRLHVASPPSELRGLRAEVRARTREADEAATRAQEAKEAAEQAERVRRGLASFVSEGGARLKAAQEAQERLGTELTWLAAEREKVGAEHQEQALQASEAVERATEAGLRARAAHQVAQAIEERATAARTSREAALAAAARARSDAESAAARAAETASELARRTEEAAAEIAAREAELETVAAAEGRSRESVLEICGADPADDPEVVPAHQRRAMARIEELTGYLEGGRAAGSEVLLRTADLVVGTPAGAGLTVRDEEFDALIVADAGTVTDGEFLVGAVRARRWILVGTAGTRPPGYREYAGSPAGRLELSPFERASTAAPGLAG</sequence>
<feature type="coiled-coil region" evidence="1">
    <location>
        <begin position="477"/>
        <end position="595"/>
    </location>
</feature>
<feature type="compositionally biased region" description="Low complexity" evidence="2">
    <location>
        <begin position="125"/>
        <end position="152"/>
    </location>
</feature>
<feature type="region of interest" description="Disordered" evidence="2">
    <location>
        <begin position="34"/>
        <end position="152"/>
    </location>
</feature>
<feature type="region of interest" description="Disordered" evidence="2">
    <location>
        <begin position="341"/>
        <end position="382"/>
    </location>
</feature>
<accession>A0A239G8A6</accession>
<evidence type="ECO:0000313" key="3">
    <source>
        <dbReference type="EMBL" id="SNS65586.1"/>
    </source>
</evidence>
<name>A0A239G8A6_9ACTN</name>
<feature type="compositionally biased region" description="Polar residues" evidence="2">
    <location>
        <begin position="42"/>
        <end position="51"/>
    </location>
</feature>